<evidence type="ECO:0000256" key="2">
    <source>
        <dbReference type="SAM" id="Phobius"/>
    </source>
</evidence>
<dbReference type="EMBL" id="JNBU01000094">
    <property type="protein sequence ID" value="OCT41774.1"/>
    <property type="molecule type" value="Genomic_DNA"/>
</dbReference>
<keyword evidence="2" id="KW-0812">Transmembrane</keyword>
<dbReference type="OrthoDB" id="3734137at2"/>
<dbReference type="AlphaFoldDB" id="A0A9X5LR21"/>
<accession>A0A9X5LR21</accession>
<name>A0A9X5LR21_9ACTN</name>
<sequence length="353" mass="37948">MPKVARLGLQRGWIVKARRTVSWVAAVVTAGVATWWPVAAHADAGVSGRLCADPNYECTVSVYGGDAREVSYSGVDVTGKPGTRVRLAAYYVRTDDHGKLTKLERFVVADKPVVVGDTGIVGTSFGFPTVQDDPAKIPSAWVFVGPDDVTLDNFDRAAGSFVPYGTMKPTVLGDGWGLEKPVGQTIGLRVVGAMAWAYEIDYQNDAGRWVSVTKVPKPGPRYCEGNTVESHGDDPTTAWICSDNYATPVDIGYELPRGLKHHRYKMRMTTYGGDGLIVVHSWDVVPSDHPVQAPYKGTFREPRHRGASSLAGAEERHPSNRIVQGAVGAGAVVAAAAMAGAGWRGRRIMRGRA</sequence>
<reference evidence="3" key="1">
    <citation type="submission" date="2014-05" db="EMBL/GenBank/DDBJ databases">
        <authorList>
            <person name="Jahns A.C."/>
            <person name="Eilers H."/>
            <person name="Alexeyev O.A."/>
        </authorList>
    </citation>
    <scope>NUCLEOTIDE SEQUENCE [LARGE SCALE GENOMIC DNA]</scope>
    <source>
        <strain evidence="3">DSM 20700</strain>
    </source>
</reference>
<organism evidence="3">
    <name type="scientific">Cutibacterium granulosum DSM 20700</name>
    <dbReference type="NCBI Taxonomy" id="1160719"/>
    <lineage>
        <taxon>Bacteria</taxon>
        <taxon>Bacillati</taxon>
        <taxon>Actinomycetota</taxon>
        <taxon>Actinomycetes</taxon>
        <taxon>Propionibacteriales</taxon>
        <taxon>Propionibacteriaceae</taxon>
        <taxon>Cutibacterium</taxon>
    </lineage>
</organism>
<comment type="caution">
    <text evidence="3">The sequence shown here is derived from an EMBL/GenBank/DDBJ whole genome shotgun (WGS) entry which is preliminary data.</text>
</comment>
<dbReference type="RefSeq" id="WP_051167365.1">
    <property type="nucleotide sequence ID" value="NZ_AOSS01000364.1"/>
</dbReference>
<evidence type="ECO:0000313" key="3">
    <source>
        <dbReference type="EMBL" id="OCT41774.1"/>
    </source>
</evidence>
<keyword evidence="2" id="KW-0472">Membrane</keyword>
<feature type="transmembrane region" description="Helical" evidence="2">
    <location>
        <begin position="21"/>
        <end position="38"/>
    </location>
</feature>
<proteinExistence type="predicted"/>
<gene>
    <name evidence="3" type="ORF">L860_14720</name>
</gene>
<keyword evidence="2" id="KW-1133">Transmembrane helix</keyword>
<evidence type="ECO:0000256" key="1">
    <source>
        <dbReference type="SAM" id="MobiDB-lite"/>
    </source>
</evidence>
<feature type="region of interest" description="Disordered" evidence="1">
    <location>
        <begin position="294"/>
        <end position="318"/>
    </location>
</feature>
<protein>
    <submittedName>
        <fullName evidence="3">Uncharacterized protein</fullName>
    </submittedName>
</protein>
<feature type="transmembrane region" description="Helical" evidence="2">
    <location>
        <begin position="322"/>
        <end position="343"/>
    </location>
</feature>